<name>A0A9D3V6U7_9ROSI</name>
<proteinExistence type="predicted"/>
<keyword evidence="2" id="KW-1185">Reference proteome</keyword>
<protein>
    <recommendedName>
        <fullName evidence="3">UBN2 domain-containing protein</fullName>
    </recommendedName>
</protein>
<gene>
    <name evidence="1" type="ORF">J1N35_025602</name>
</gene>
<evidence type="ECO:0000313" key="2">
    <source>
        <dbReference type="Proteomes" id="UP000828251"/>
    </source>
</evidence>
<sequence>MVSPPNNVVSKVQTYVLTLGVQCAIKAISDRFIIIINEIKSCGKTYPNEEVVRKMLKSLPMSWDAKVTCIEEAKNLETLSLDELIGSLLTHEIRFK</sequence>
<dbReference type="AlphaFoldDB" id="A0A9D3V6U7"/>
<reference evidence="1 2" key="1">
    <citation type="journal article" date="2021" name="Plant Biotechnol. J.">
        <title>Multi-omics assisted identification of the key and species-specific regulatory components of drought-tolerant mechanisms in Gossypium stocksii.</title>
        <authorList>
            <person name="Yu D."/>
            <person name="Ke L."/>
            <person name="Zhang D."/>
            <person name="Wu Y."/>
            <person name="Sun Y."/>
            <person name="Mei J."/>
            <person name="Sun J."/>
            <person name="Sun Y."/>
        </authorList>
    </citation>
    <scope>NUCLEOTIDE SEQUENCE [LARGE SCALE GENOMIC DNA]</scope>
    <source>
        <strain evidence="2">cv. E1</strain>
        <tissue evidence="1">Leaf</tissue>
    </source>
</reference>
<dbReference type="Pfam" id="PF14223">
    <property type="entry name" value="Retrotran_gag_2"/>
    <property type="match status" value="1"/>
</dbReference>
<evidence type="ECO:0000313" key="1">
    <source>
        <dbReference type="EMBL" id="KAH1073274.1"/>
    </source>
</evidence>
<evidence type="ECO:0008006" key="3">
    <source>
        <dbReference type="Google" id="ProtNLM"/>
    </source>
</evidence>
<dbReference type="EMBL" id="JAIQCV010000008">
    <property type="protein sequence ID" value="KAH1073274.1"/>
    <property type="molecule type" value="Genomic_DNA"/>
</dbReference>
<organism evidence="1 2">
    <name type="scientific">Gossypium stocksii</name>
    <dbReference type="NCBI Taxonomy" id="47602"/>
    <lineage>
        <taxon>Eukaryota</taxon>
        <taxon>Viridiplantae</taxon>
        <taxon>Streptophyta</taxon>
        <taxon>Embryophyta</taxon>
        <taxon>Tracheophyta</taxon>
        <taxon>Spermatophyta</taxon>
        <taxon>Magnoliopsida</taxon>
        <taxon>eudicotyledons</taxon>
        <taxon>Gunneridae</taxon>
        <taxon>Pentapetalae</taxon>
        <taxon>rosids</taxon>
        <taxon>malvids</taxon>
        <taxon>Malvales</taxon>
        <taxon>Malvaceae</taxon>
        <taxon>Malvoideae</taxon>
        <taxon>Gossypium</taxon>
    </lineage>
</organism>
<comment type="caution">
    <text evidence="1">The sequence shown here is derived from an EMBL/GenBank/DDBJ whole genome shotgun (WGS) entry which is preliminary data.</text>
</comment>
<dbReference type="OrthoDB" id="1738629at2759"/>
<dbReference type="Proteomes" id="UP000828251">
    <property type="component" value="Unassembled WGS sequence"/>
</dbReference>
<accession>A0A9D3V6U7</accession>